<gene>
    <name evidence="7" type="primary">PARP14_25</name>
    <name evidence="7" type="ORF">OS493_035529</name>
</gene>
<dbReference type="InterPro" id="IPR037197">
    <property type="entry name" value="WWE_dom_sf"/>
</dbReference>
<dbReference type="InterPro" id="IPR052056">
    <property type="entry name" value="Mono-ARTD/PARP"/>
</dbReference>
<dbReference type="EC" id="2.4.2.30" evidence="7"/>
<keyword evidence="5" id="KW-0539">Nucleus</keyword>
<dbReference type="SUPFAM" id="SSF117839">
    <property type="entry name" value="WWE domain"/>
    <property type="match status" value="1"/>
</dbReference>
<evidence type="ECO:0000256" key="2">
    <source>
        <dbReference type="ARBA" id="ARBA00022676"/>
    </source>
</evidence>
<accession>A0A9W9YIG1</accession>
<keyword evidence="3 7" id="KW-0808">Transferase</keyword>
<dbReference type="GO" id="GO:0010629">
    <property type="term" value="P:negative regulation of gene expression"/>
    <property type="evidence" value="ECO:0007669"/>
    <property type="project" value="TreeGrafter"/>
</dbReference>
<dbReference type="OrthoDB" id="6133115at2759"/>
<evidence type="ECO:0000259" key="6">
    <source>
        <dbReference type="PROSITE" id="PS51059"/>
    </source>
</evidence>
<keyword evidence="2 7" id="KW-0328">Glycosyltransferase</keyword>
<dbReference type="InterPro" id="IPR054596">
    <property type="entry name" value="PARP14_WWE"/>
</dbReference>
<evidence type="ECO:0000256" key="3">
    <source>
        <dbReference type="ARBA" id="ARBA00022679"/>
    </source>
</evidence>
<dbReference type="InterPro" id="IPR012317">
    <property type="entry name" value="Poly(ADP-ribose)pol_cat_dom"/>
</dbReference>
<feature type="domain" description="PARP catalytic" evidence="6">
    <location>
        <begin position="126"/>
        <end position="197"/>
    </location>
</feature>
<dbReference type="Gene3D" id="3.90.228.10">
    <property type="match status" value="1"/>
</dbReference>
<dbReference type="GO" id="GO:0005737">
    <property type="term" value="C:cytoplasm"/>
    <property type="evidence" value="ECO:0007669"/>
    <property type="project" value="TreeGrafter"/>
</dbReference>
<evidence type="ECO:0000256" key="4">
    <source>
        <dbReference type="ARBA" id="ARBA00023027"/>
    </source>
</evidence>
<dbReference type="PANTHER" id="PTHR14453:SF67">
    <property type="entry name" value="POLY [ADP-RIBOSE] POLYMERASE"/>
    <property type="match status" value="1"/>
</dbReference>
<protein>
    <submittedName>
        <fullName evidence="7">Positive regulation of interleukin-4-mediated signaling pathway</fullName>
        <ecNumber evidence="7">2.4.2.30</ecNumber>
    </submittedName>
</protein>
<dbReference type="GO" id="GO:0003950">
    <property type="term" value="F:NAD+ poly-ADP-ribosyltransferase activity"/>
    <property type="evidence" value="ECO:0007669"/>
    <property type="project" value="UniProtKB-EC"/>
</dbReference>
<name>A0A9W9YIG1_9CNID</name>
<reference evidence="7" key="1">
    <citation type="submission" date="2023-01" db="EMBL/GenBank/DDBJ databases">
        <title>Genome assembly of the deep-sea coral Lophelia pertusa.</title>
        <authorList>
            <person name="Herrera S."/>
            <person name="Cordes E."/>
        </authorList>
    </citation>
    <scope>NUCLEOTIDE SEQUENCE</scope>
    <source>
        <strain evidence="7">USNM1676648</strain>
        <tissue evidence="7">Polyp</tissue>
    </source>
</reference>
<dbReference type="PANTHER" id="PTHR14453">
    <property type="entry name" value="PARP/ZINC FINGER CCCH TYPE DOMAIN CONTAINING PROTEIN"/>
    <property type="match status" value="1"/>
</dbReference>
<proteinExistence type="predicted"/>
<evidence type="ECO:0000256" key="5">
    <source>
        <dbReference type="ARBA" id="ARBA00023242"/>
    </source>
</evidence>
<dbReference type="PROSITE" id="PS51059">
    <property type="entry name" value="PARP_CATALYTIC"/>
    <property type="match status" value="1"/>
</dbReference>
<dbReference type="GO" id="GO:0003714">
    <property type="term" value="F:transcription corepressor activity"/>
    <property type="evidence" value="ECO:0007669"/>
    <property type="project" value="TreeGrafter"/>
</dbReference>
<dbReference type="Gene3D" id="3.30.720.50">
    <property type="match status" value="1"/>
</dbReference>
<keyword evidence="8" id="KW-1185">Reference proteome</keyword>
<dbReference type="EMBL" id="MU827355">
    <property type="protein sequence ID" value="KAJ7351804.1"/>
    <property type="molecule type" value="Genomic_DNA"/>
</dbReference>
<evidence type="ECO:0000256" key="1">
    <source>
        <dbReference type="ARBA" id="ARBA00004123"/>
    </source>
</evidence>
<dbReference type="Proteomes" id="UP001163046">
    <property type="component" value="Unassembled WGS sequence"/>
</dbReference>
<evidence type="ECO:0000313" key="8">
    <source>
        <dbReference type="Proteomes" id="UP001163046"/>
    </source>
</evidence>
<dbReference type="Pfam" id="PF22005">
    <property type="entry name" value="WWE_1"/>
    <property type="match status" value="1"/>
</dbReference>
<sequence length="197" mass="23262">MTFDASSNRIKVRGDVLEVPKMVEKIYQEISKRKQQLEEEREYENAQMVYKTVQWAYKVNETEAQFDLQTNHKVELAHSKEDSSIKVSLPGDEFVIDLKAKTGYGQHHGEQLTLIRKLKNAEEISLPETWSPMTSEEVQAMPLDTHSKEYKNVCNIFYLTAKQKSTITRIDRVQNPYLFRRYMVRKTENGQRQWQKQ</sequence>
<dbReference type="AlphaFoldDB" id="A0A9W9YIG1"/>
<dbReference type="GO" id="GO:0005634">
    <property type="term" value="C:nucleus"/>
    <property type="evidence" value="ECO:0007669"/>
    <property type="project" value="UniProtKB-SubCell"/>
</dbReference>
<evidence type="ECO:0000313" key="7">
    <source>
        <dbReference type="EMBL" id="KAJ7351804.1"/>
    </source>
</evidence>
<comment type="caution">
    <text evidence="7">The sequence shown here is derived from an EMBL/GenBank/DDBJ whole genome shotgun (WGS) entry which is preliminary data.</text>
</comment>
<comment type="subcellular location">
    <subcellularLocation>
        <location evidence="1">Nucleus</location>
    </subcellularLocation>
</comment>
<organism evidence="7 8">
    <name type="scientific">Desmophyllum pertusum</name>
    <dbReference type="NCBI Taxonomy" id="174260"/>
    <lineage>
        <taxon>Eukaryota</taxon>
        <taxon>Metazoa</taxon>
        <taxon>Cnidaria</taxon>
        <taxon>Anthozoa</taxon>
        <taxon>Hexacorallia</taxon>
        <taxon>Scleractinia</taxon>
        <taxon>Caryophylliina</taxon>
        <taxon>Caryophylliidae</taxon>
        <taxon>Desmophyllum</taxon>
    </lineage>
</organism>
<keyword evidence="4" id="KW-0520">NAD</keyword>